<dbReference type="GO" id="GO:0034704">
    <property type="term" value="C:calcium channel complex"/>
    <property type="evidence" value="ECO:0007669"/>
    <property type="project" value="TreeGrafter"/>
</dbReference>
<evidence type="ECO:0000259" key="1">
    <source>
        <dbReference type="Pfam" id="PF02026"/>
    </source>
</evidence>
<name>A0A060YDJ3_ONCMY</name>
<reference evidence="2" key="1">
    <citation type="journal article" date="2014" name="Nat. Commun.">
        <title>The rainbow trout genome provides novel insights into evolution after whole-genome duplication in vertebrates.</title>
        <authorList>
            <person name="Berthelot C."/>
            <person name="Brunet F."/>
            <person name="Chalopin D."/>
            <person name="Juanchich A."/>
            <person name="Bernard M."/>
            <person name="Noel B."/>
            <person name="Bento P."/>
            <person name="Da Silva C."/>
            <person name="Labadie K."/>
            <person name="Alberti A."/>
            <person name="Aury J.M."/>
            <person name="Louis A."/>
            <person name="Dehais P."/>
            <person name="Bardou P."/>
            <person name="Montfort J."/>
            <person name="Klopp C."/>
            <person name="Cabau C."/>
            <person name="Gaspin C."/>
            <person name="Thorgaard G.H."/>
            <person name="Boussaha M."/>
            <person name="Quillet E."/>
            <person name="Guyomard R."/>
            <person name="Galiana D."/>
            <person name="Bobe J."/>
            <person name="Volff J.N."/>
            <person name="Genet C."/>
            <person name="Wincker P."/>
            <person name="Jaillon O."/>
            <person name="Roest Crollius H."/>
            <person name="Guiguen Y."/>
        </authorList>
    </citation>
    <scope>NUCLEOTIDE SEQUENCE [LARGE SCALE GENOMIC DNA]</scope>
</reference>
<dbReference type="GO" id="GO:0033017">
    <property type="term" value="C:sarcoplasmic reticulum membrane"/>
    <property type="evidence" value="ECO:0007669"/>
    <property type="project" value="TreeGrafter"/>
</dbReference>
<reference evidence="2" key="2">
    <citation type="submission" date="2014-03" db="EMBL/GenBank/DDBJ databases">
        <authorList>
            <person name="Genoscope - CEA"/>
        </authorList>
    </citation>
    <scope>NUCLEOTIDE SEQUENCE</scope>
</reference>
<dbReference type="GO" id="GO:0014808">
    <property type="term" value="P:release of sequestered calcium ion into cytosol by sarcoplasmic reticulum"/>
    <property type="evidence" value="ECO:0007669"/>
    <property type="project" value="TreeGrafter"/>
</dbReference>
<dbReference type="EMBL" id="FR907926">
    <property type="protein sequence ID" value="CDQ87469.1"/>
    <property type="molecule type" value="Genomic_DNA"/>
</dbReference>
<dbReference type="Gene3D" id="1.10.490.160">
    <property type="match status" value="1"/>
</dbReference>
<dbReference type="InterPro" id="IPR015925">
    <property type="entry name" value="Ryanodine_IP3_receptor"/>
</dbReference>
<dbReference type="Pfam" id="PF02026">
    <property type="entry name" value="RyR"/>
    <property type="match status" value="1"/>
</dbReference>
<dbReference type="Proteomes" id="UP000193380">
    <property type="component" value="Unassembled WGS sequence"/>
</dbReference>
<feature type="domain" description="Ryanodine receptor Ryr" evidence="1">
    <location>
        <begin position="109"/>
        <end position="154"/>
    </location>
</feature>
<dbReference type="PaxDb" id="8022-A0A060YDJ3"/>
<dbReference type="AlphaFoldDB" id="A0A060YDJ3"/>
<evidence type="ECO:0000313" key="3">
    <source>
        <dbReference type="Proteomes" id="UP000193380"/>
    </source>
</evidence>
<dbReference type="GO" id="GO:0006941">
    <property type="term" value="P:striated muscle contraction"/>
    <property type="evidence" value="ECO:0007669"/>
    <property type="project" value="TreeGrafter"/>
</dbReference>
<gene>
    <name evidence="2" type="ORF">GSONMT00024640001</name>
</gene>
<sequence length="154" mass="17638">MFLVTLSKFMVSSQLQKLDQCLVFLLSSVCLACCPHPPDPSSTYYQIHFSSVHSPPCTERETYRWPVKESLRSMLALGWNMERTKEGEAMLIRKQSKISESTQDNDNEFIPEPPLDLNNITLSRELQGMVEVVAENYHNIWAKKKKAELSSKGE</sequence>
<dbReference type="PANTHER" id="PTHR46399:SF9">
    <property type="entry name" value="RYANODINE RECEPTOR 3"/>
    <property type="match status" value="1"/>
</dbReference>
<dbReference type="GO" id="GO:0030018">
    <property type="term" value="C:Z disc"/>
    <property type="evidence" value="ECO:0007669"/>
    <property type="project" value="TreeGrafter"/>
</dbReference>
<evidence type="ECO:0000313" key="2">
    <source>
        <dbReference type="EMBL" id="CDQ87469.1"/>
    </source>
</evidence>
<dbReference type="PANTHER" id="PTHR46399">
    <property type="entry name" value="B30.2/SPRY DOMAIN-CONTAINING PROTEIN"/>
    <property type="match status" value="1"/>
</dbReference>
<dbReference type="InterPro" id="IPR003032">
    <property type="entry name" value="Ryanodine_rcpt"/>
</dbReference>
<proteinExistence type="predicted"/>
<protein>
    <recommendedName>
        <fullName evidence="1">Ryanodine receptor Ryr domain-containing protein</fullName>
    </recommendedName>
</protein>
<accession>A0A060YDJ3</accession>
<organism evidence="2 3">
    <name type="scientific">Oncorhynchus mykiss</name>
    <name type="common">Rainbow trout</name>
    <name type="synonym">Salmo gairdneri</name>
    <dbReference type="NCBI Taxonomy" id="8022"/>
    <lineage>
        <taxon>Eukaryota</taxon>
        <taxon>Metazoa</taxon>
        <taxon>Chordata</taxon>
        <taxon>Craniata</taxon>
        <taxon>Vertebrata</taxon>
        <taxon>Euteleostomi</taxon>
        <taxon>Actinopterygii</taxon>
        <taxon>Neopterygii</taxon>
        <taxon>Teleostei</taxon>
        <taxon>Protacanthopterygii</taxon>
        <taxon>Salmoniformes</taxon>
        <taxon>Salmonidae</taxon>
        <taxon>Salmoninae</taxon>
        <taxon>Oncorhynchus</taxon>
    </lineage>
</organism>
<dbReference type="GO" id="GO:0042383">
    <property type="term" value="C:sarcolemma"/>
    <property type="evidence" value="ECO:0007669"/>
    <property type="project" value="TreeGrafter"/>
</dbReference>
<dbReference type="GO" id="GO:0005790">
    <property type="term" value="C:smooth endoplasmic reticulum"/>
    <property type="evidence" value="ECO:0007669"/>
    <property type="project" value="TreeGrafter"/>
</dbReference>
<dbReference type="GO" id="GO:0005219">
    <property type="term" value="F:ryanodine-sensitive calcium-release channel activity"/>
    <property type="evidence" value="ECO:0007669"/>
    <property type="project" value="TreeGrafter"/>
</dbReference>
<dbReference type="STRING" id="8022.A0A060YDJ3"/>